<dbReference type="GO" id="GO:0008728">
    <property type="term" value="F:GTP diphosphokinase activity"/>
    <property type="evidence" value="ECO:0007669"/>
    <property type="project" value="TreeGrafter"/>
</dbReference>
<dbReference type="CDD" id="cd04876">
    <property type="entry name" value="ACT_RelA-SpoT"/>
    <property type="match status" value="1"/>
</dbReference>
<dbReference type="InterPro" id="IPR012675">
    <property type="entry name" value="Beta-grasp_dom_sf"/>
</dbReference>
<dbReference type="Gene3D" id="3.30.70.260">
    <property type="match status" value="1"/>
</dbReference>
<dbReference type="SMART" id="SM00954">
    <property type="entry name" value="RelA_SpoT"/>
    <property type="match status" value="1"/>
</dbReference>
<dbReference type="Pfam" id="PF02824">
    <property type="entry name" value="TGS"/>
    <property type="match status" value="1"/>
</dbReference>
<evidence type="ECO:0000259" key="8">
    <source>
        <dbReference type="PROSITE" id="PS51880"/>
    </source>
</evidence>
<dbReference type="Gene3D" id="3.30.460.10">
    <property type="entry name" value="Beta Polymerase, domain 2"/>
    <property type="match status" value="1"/>
</dbReference>
<keyword evidence="10" id="KW-1185">Reference proteome</keyword>
<dbReference type="SUPFAM" id="SSF55021">
    <property type="entry name" value="ACT-like"/>
    <property type="match status" value="1"/>
</dbReference>
<dbReference type="PANTHER" id="PTHR21262:SF31">
    <property type="entry name" value="GTP PYROPHOSPHOKINASE"/>
    <property type="match status" value="1"/>
</dbReference>
<dbReference type="InterPro" id="IPR043519">
    <property type="entry name" value="NT_sf"/>
</dbReference>
<accession>A0A091B3X8</accession>
<dbReference type="InterPro" id="IPR004095">
    <property type="entry name" value="TGS"/>
</dbReference>
<dbReference type="Proteomes" id="UP000029393">
    <property type="component" value="Unassembled WGS sequence"/>
</dbReference>
<dbReference type="FunFam" id="3.30.460.10:FF:000001">
    <property type="entry name" value="GTP pyrophosphokinase RelA"/>
    <property type="match status" value="1"/>
</dbReference>
<dbReference type="OrthoDB" id="9805041at2"/>
<dbReference type="InterPro" id="IPR012676">
    <property type="entry name" value="TGS-like"/>
</dbReference>
<evidence type="ECO:0000256" key="6">
    <source>
        <dbReference type="RuleBase" id="RU003847"/>
    </source>
</evidence>
<dbReference type="AlphaFoldDB" id="A0A091B3X8"/>
<dbReference type="GO" id="GO:0005886">
    <property type="term" value="C:plasma membrane"/>
    <property type="evidence" value="ECO:0007669"/>
    <property type="project" value="TreeGrafter"/>
</dbReference>
<evidence type="ECO:0000259" key="7">
    <source>
        <dbReference type="PROSITE" id="PS51671"/>
    </source>
</evidence>
<evidence type="ECO:0000256" key="1">
    <source>
        <dbReference type="ARBA" id="ARBA00019852"/>
    </source>
</evidence>
<dbReference type="InterPro" id="IPR045600">
    <property type="entry name" value="RelA/SpoT_AH_RIS"/>
</dbReference>
<comment type="function">
    <text evidence="6">In eubacteria ppGpp (guanosine 3'-diphosphate 5'-diphosphate) is a mediator of the stringent response that coordinates a variety of cellular activities in response to changes in nutritional abundance.</text>
</comment>
<evidence type="ECO:0000256" key="4">
    <source>
        <dbReference type="ARBA" id="ARBA00032407"/>
    </source>
</evidence>
<dbReference type="InterPro" id="IPR004811">
    <property type="entry name" value="RelA/Spo_fam"/>
</dbReference>
<dbReference type="Gene3D" id="1.10.3210.10">
    <property type="entry name" value="Hypothetical protein af1432"/>
    <property type="match status" value="1"/>
</dbReference>
<evidence type="ECO:0000256" key="2">
    <source>
        <dbReference type="ARBA" id="ARBA00025704"/>
    </source>
</evidence>
<name>A0A091B3X8_9GAMM</name>
<dbReference type="Pfam" id="PF04607">
    <property type="entry name" value="RelA_SpoT"/>
    <property type="match status" value="1"/>
</dbReference>
<feature type="domain" description="ACT" evidence="7">
    <location>
        <begin position="633"/>
        <end position="707"/>
    </location>
</feature>
<comment type="pathway">
    <text evidence="2">Purine metabolism.</text>
</comment>
<evidence type="ECO:0000256" key="3">
    <source>
        <dbReference type="ARBA" id="ARBA00029754"/>
    </source>
</evidence>
<dbReference type="PANTHER" id="PTHR21262">
    <property type="entry name" value="GUANOSINE-3',5'-BIS DIPHOSPHATE 3'-PYROPHOSPHOHYDROLASE"/>
    <property type="match status" value="1"/>
</dbReference>
<dbReference type="Pfam" id="PF19296">
    <property type="entry name" value="RelA_AH_RIS"/>
    <property type="match status" value="1"/>
</dbReference>
<dbReference type="PROSITE" id="PS51671">
    <property type="entry name" value="ACT"/>
    <property type="match status" value="1"/>
</dbReference>
<dbReference type="Pfam" id="PF13291">
    <property type="entry name" value="ACT_4"/>
    <property type="match status" value="1"/>
</dbReference>
<comment type="similarity">
    <text evidence="6">Belongs to the relA/spoT family.</text>
</comment>
<evidence type="ECO:0000313" key="9">
    <source>
        <dbReference type="EMBL" id="KFN47313.1"/>
    </source>
</evidence>
<organism evidence="9 10">
    <name type="scientific">Arenimonas metalli CF5-1</name>
    <dbReference type="NCBI Taxonomy" id="1384056"/>
    <lineage>
        <taxon>Bacteria</taxon>
        <taxon>Pseudomonadati</taxon>
        <taxon>Pseudomonadota</taxon>
        <taxon>Gammaproteobacteria</taxon>
        <taxon>Lysobacterales</taxon>
        <taxon>Lysobacteraceae</taxon>
        <taxon>Arenimonas</taxon>
    </lineage>
</organism>
<dbReference type="Gene3D" id="3.10.20.30">
    <property type="match status" value="1"/>
</dbReference>
<dbReference type="CDD" id="cd05399">
    <property type="entry name" value="NT_Rel-Spo_like"/>
    <property type="match status" value="1"/>
</dbReference>
<dbReference type="SUPFAM" id="SSF81301">
    <property type="entry name" value="Nucleotidyltransferase"/>
    <property type="match status" value="1"/>
</dbReference>
<dbReference type="GO" id="GO:0015949">
    <property type="term" value="P:nucleobase-containing small molecule interconversion"/>
    <property type="evidence" value="ECO:0007669"/>
    <property type="project" value="UniProtKB-ARBA"/>
</dbReference>
<sequence>MTPPRATPRLHDWFAGHAAHAPLLAALRDAAAALPRAPEETLAVHVLAVLQPLRADPEVLAAAALHLWPALRAAVAPEALGPRLPPLLEGLAAADQVRALHHQRQGKGSAEGLRRLLLALVRDLRAVLVLLAIQLVRLREAGTLEHEARHALAELTADIYAPLANRLGIWQLKWELEDLAFRWLQPETYQRIARLLDEKRGDRERFIEDAMARIRAALAEAGITADVAGRPKHIYSIWKKMQRKGVPFSELYDIRAVRVLVDDIPGCYAALGLVHQLWPSIPSEFDDYIAHPKGNDYRSLHTAVIGPGGRTLEVQIRTHQMHEHAELGVAAHWRYKEGGGADASFERKVAWMRQLLEARDEGEDALLAGFSTELVEDRVYVLTPRGEVIDLPRGATVLDFAYAVHTEVGHRCRGAKVNGRIVPLDHAPATGDRVEILTAKTAEPRRDWLMASHAFLATSRARDKVRAWFHRIDRSRNLQAGKELLEKELRRVAMMQADLAPVLAKFRLDSVDDLHLALALGDLGPSQVSRALHDHAQAQKAPPEPAALVSRRTQAPIGKAPFTVEGVGNLLSQIARCCQPVPGDPIVGYLTRGRGVSIHREGCPAAQRLLARQPDRFLPVEWGGARASSYEVDIVLHAFDRKWLLKDLTNVIAQLGVNILGIQSRVDESQGLAELRLAVRVADFGQLSEVLGRLSAIPGVQDARRVG</sequence>
<gene>
    <name evidence="9" type="ORF">N787_09330</name>
</gene>
<dbReference type="GO" id="GO:0008893">
    <property type="term" value="F:guanosine-3',5'-bis(diphosphate) 3'-diphosphatase activity"/>
    <property type="evidence" value="ECO:0007669"/>
    <property type="project" value="TreeGrafter"/>
</dbReference>
<dbReference type="FunFam" id="3.10.20.30:FF:000002">
    <property type="entry name" value="GTP pyrophosphokinase (RelA/SpoT)"/>
    <property type="match status" value="1"/>
</dbReference>
<comment type="caution">
    <text evidence="9">The sequence shown here is derived from an EMBL/GenBank/DDBJ whole genome shotgun (WGS) entry which is preliminary data.</text>
</comment>
<dbReference type="NCBIfam" id="TIGR00691">
    <property type="entry name" value="spoT_relA"/>
    <property type="match status" value="1"/>
</dbReference>
<dbReference type="SUPFAM" id="SSF109604">
    <property type="entry name" value="HD-domain/PDEase-like"/>
    <property type="match status" value="1"/>
</dbReference>
<evidence type="ECO:0000313" key="10">
    <source>
        <dbReference type="Proteomes" id="UP000029393"/>
    </source>
</evidence>
<dbReference type="CDD" id="cd01668">
    <property type="entry name" value="TGS_RSH"/>
    <property type="match status" value="1"/>
</dbReference>
<reference evidence="9 10" key="1">
    <citation type="submission" date="2013-09" db="EMBL/GenBank/DDBJ databases">
        <title>Genome sequencing of Arenimonas metalli.</title>
        <authorList>
            <person name="Chen F."/>
            <person name="Wang G."/>
        </authorList>
    </citation>
    <scope>NUCLEOTIDE SEQUENCE [LARGE SCALE GENOMIC DNA]</scope>
    <source>
        <strain evidence="9 10">CF5-1</strain>
    </source>
</reference>
<dbReference type="RefSeq" id="WP_052575096.1">
    <property type="nucleotide sequence ID" value="NZ_AVCK01000011.1"/>
</dbReference>
<dbReference type="PATRIC" id="fig|1384056.3.peg.721"/>
<dbReference type="STRING" id="1384056.N787_09330"/>
<dbReference type="Pfam" id="PF13328">
    <property type="entry name" value="HD_4"/>
    <property type="match status" value="1"/>
</dbReference>
<feature type="domain" description="TGS" evidence="8">
    <location>
        <begin position="377"/>
        <end position="438"/>
    </location>
</feature>
<dbReference type="InterPro" id="IPR007685">
    <property type="entry name" value="RelA_SpoT"/>
</dbReference>
<dbReference type="InterPro" id="IPR002912">
    <property type="entry name" value="ACT_dom"/>
</dbReference>
<dbReference type="GO" id="GO:0015969">
    <property type="term" value="P:guanosine tetraphosphate metabolic process"/>
    <property type="evidence" value="ECO:0007669"/>
    <property type="project" value="InterPro"/>
</dbReference>
<proteinExistence type="inferred from homology"/>
<dbReference type="eggNOG" id="COG0317">
    <property type="taxonomic scope" value="Bacteria"/>
</dbReference>
<dbReference type="SUPFAM" id="SSF81271">
    <property type="entry name" value="TGS-like"/>
    <property type="match status" value="1"/>
</dbReference>
<dbReference type="EMBL" id="AVCK01000011">
    <property type="protein sequence ID" value="KFN47313.1"/>
    <property type="molecule type" value="Genomic_DNA"/>
</dbReference>
<dbReference type="PROSITE" id="PS51880">
    <property type="entry name" value="TGS"/>
    <property type="match status" value="1"/>
</dbReference>
<dbReference type="GO" id="GO:0042594">
    <property type="term" value="P:response to starvation"/>
    <property type="evidence" value="ECO:0007669"/>
    <property type="project" value="TreeGrafter"/>
</dbReference>
<dbReference type="InterPro" id="IPR045865">
    <property type="entry name" value="ACT-like_dom_sf"/>
</dbReference>
<evidence type="ECO:0000256" key="5">
    <source>
        <dbReference type="ARBA" id="ARBA00033308"/>
    </source>
</evidence>
<dbReference type="InterPro" id="IPR033655">
    <property type="entry name" value="TGS_RelA/SpoT"/>
</dbReference>
<protein>
    <recommendedName>
        <fullName evidence="1">GTP pyrophosphokinase</fullName>
    </recommendedName>
    <alternativeName>
        <fullName evidence="4">(p)ppGpp synthase</fullName>
    </alternativeName>
    <alternativeName>
        <fullName evidence="3">ATP:GTP 3'-pyrophosphotransferase</fullName>
    </alternativeName>
    <alternativeName>
        <fullName evidence="5">ppGpp synthase I</fullName>
    </alternativeName>
</protein>